<dbReference type="EMBL" id="CP042161">
    <property type="protein sequence ID" value="QDS32499.1"/>
    <property type="molecule type" value="Genomic_DNA"/>
</dbReference>
<evidence type="ECO:0000313" key="2">
    <source>
        <dbReference type="Proteomes" id="UP000317713"/>
    </source>
</evidence>
<protein>
    <submittedName>
        <fullName evidence="1">Uncharacterized protein</fullName>
    </submittedName>
</protein>
<gene>
    <name evidence="1" type="ORF">FPS98_00050</name>
</gene>
<reference evidence="1 2" key="1">
    <citation type="submission" date="2019-07" db="EMBL/GenBank/DDBJ databases">
        <title>Characterization of Brevibacillus brevis HK544, as a potential biocontrol agent.</title>
        <authorList>
            <person name="Kim H."/>
        </authorList>
    </citation>
    <scope>NUCLEOTIDE SEQUENCE [LARGE SCALE GENOMIC DNA]</scope>
    <source>
        <strain evidence="1 2">HK544</strain>
    </source>
</reference>
<dbReference type="Proteomes" id="UP000317713">
    <property type="component" value="Chromosome"/>
</dbReference>
<organism evidence="1 2">
    <name type="scientific">Brevibacillus brevis</name>
    <name type="common">Bacillus brevis</name>
    <dbReference type="NCBI Taxonomy" id="1393"/>
    <lineage>
        <taxon>Bacteria</taxon>
        <taxon>Bacillati</taxon>
        <taxon>Bacillota</taxon>
        <taxon>Bacilli</taxon>
        <taxon>Bacillales</taxon>
        <taxon>Paenibacillaceae</taxon>
        <taxon>Brevibacillus</taxon>
    </lineage>
</organism>
<dbReference type="AlphaFoldDB" id="A0A517I0R7"/>
<sequence length="184" mass="21817">MAVMKFTYDPIFITKTLLQSYVEKFVQGKFYKAKQFACYEFLRTMTDEELEGMLKQYMKDHSIECITFEKAWEECALIFEYVYKSERYKGLEFGFKKRGYGLTGMGVVDKSDSTFYDCGFLQHWSTIFEIMKEKYTDKAEALDELLHRPGKEEYNGISRVELDGFILERFELIGGNKDIEFYLD</sequence>
<dbReference type="RefSeq" id="WP_144612371.1">
    <property type="nucleotide sequence ID" value="NZ_CP042161.1"/>
</dbReference>
<accession>A0A517I0R7</accession>
<name>A0A517I0R7_BREBE</name>
<evidence type="ECO:0000313" key="1">
    <source>
        <dbReference type="EMBL" id="QDS32499.1"/>
    </source>
</evidence>
<proteinExistence type="predicted"/>